<dbReference type="SUPFAM" id="SSF81296">
    <property type="entry name" value="E set domains"/>
    <property type="match status" value="1"/>
</dbReference>
<dbReference type="AlphaFoldDB" id="A0A8B8NYY2"/>
<dbReference type="CDD" id="cd23767">
    <property type="entry name" value="IQCD"/>
    <property type="match status" value="1"/>
</dbReference>
<dbReference type="InterPro" id="IPR014756">
    <property type="entry name" value="Ig_E-set"/>
</dbReference>
<dbReference type="GO" id="GO:0006357">
    <property type="term" value="P:regulation of transcription by RNA polymerase II"/>
    <property type="evidence" value="ECO:0007669"/>
    <property type="project" value="TreeGrafter"/>
</dbReference>
<reference evidence="14" key="2">
    <citation type="submission" date="2025-08" db="UniProtKB">
        <authorList>
            <consortium name="RefSeq"/>
        </authorList>
    </citation>
    <scope>IDENTIFICATION</scope>
    <source>
        <tissue evidence="14">Leaf</tissue>
    </source>
</reference>
<evidence type="ECO:0000256" key="11">
    <source>
        <dbReference type="SAM" id="MobiDB-lite"/>
    </source>
</evidence>
<evidence type="ECO:0000313" key="14">
    <source>
        <dbReference type="RefSeq" id="XP_030527484.2"/>
    </source>
</evidence>
<dbReference type="PANTHER" id="PTHR23335">
    <property type="entry name" value="CALMODULIN-BINDING TRANSCRIPTION ACTIVATOR CAMTA"/>
    <property type="match status" value="1"/>
</dbReference>
<feature type="region of interest" description="Disordered" evidence="11">
    <location>
        <begin position="777"/>
        <end position="801"/>
    </location>
</feature>
<feature type="coiled-coil region" evidence="10">
    <location>
        <begin position="963"/>
        <end position="1020"/>
    </location>
</feature>
<feature type="domain" description="CG-1" evidence="12">
    <location>
        <begin position="15"/>
        <end position="141"/>
    </location>
</feature>
<feature type="repeat" description="ANK" evidence="9">
    <location>
        <begin position="698"/>
        <end position="730"/>
    </location>
</feature>
<dbReference type="PANTHER" id="PTHR23335:SF30">
    <property type="entry name" value="CALMODULIN-BINDING TRANSCRIPTION ACTIVATOR 3"/>
    <property type="match status" value="1"/>
</dbReference>
<proteinExistence type="inferred from homology"/>
<evidence type="ECO:0000256" key="5">
    <source>
        <dbReference type="ARBA" id="ARBA00023043"/>
    </source>
</evidence>
<dbReference type="Gene3D" id="2.60.40.10">
    <property type="entry name" value="Immunoglobulins"/>
    <property type="match status" value="1"/>
</dbReference>
<evidence type="ECO:0000256" key="3">
    <source>
        <dbReference type="ARBA" id="ARBA00022860"/>
    </source>
</evidence>
<organism evidence="13 14">
    <name type="scientific">Rhodamnia argentea</name>
    <dbReference type="NCBI Taxonomy" id="178133"/>
    <lineage>
        <taxon>Eukaryota</taxon>
        <taxon>Viridiplantae</taxon>
        <taxon>Streptophyta</taxon>
        <taxon>Embryophyta</taxon>
        <taxon>Tracheophyta</taxon>
        <taxon>Spermatophyta</taxon>
        <taxon>Magnoliopsida</taxon>
        <taxon>eudicotyledons</taxon>
        <taxon>Gunneridae</taxon>
        <taxon>Pentapetalae</taxon>
        <taxon>rosids</taxon>
        <taxon>malvids</taxon>
        <taxon>Myrtales</taxon>
        <taxon>Myrtaceae</taxon>
        <taxon>Myrtoideae</taxon>
        <taxon>Myrteae</taxon>
        <taxon>Australasian group</taxon>
        <taxon>Rhodamnia</taxon>
    </lineage>
</organism>
<evidence type="ECO:0000256" key="9">
    <source>
        <dbReference type="PROSITE-ProRule" id="PRU00023"/>
    </source>
</evidence>
<comment type="subcellular location">
    <subcellularLocation>
        <location evidence="1">Nucleus</location>
    </subcellularLocation>
</comment>
<evidence type="ECO:0000256" key="2">
    <source>
        <dbReference type="ARBA" id="ARBA00008267"/>
    </source>
</evidence>
<keyword evidence="8" id="KW-0539">Nucleus</keyword>
<evidence type="ECO:0000256" key="4">
    <source>
        <dbReference type="ARBA" id="ARBA00023016"/>
    </source>
</evidence>
<keyword evidence="7" id="KW-0804">Transcription</keyword>
<dbReference type="InterPro" id="IPR027417">
    <property type="entry name" value="P-loop_NTPase"/>
</dbReference>
<evidence type="ECO:0000256" key="7">
    <source>
        <dbReference type="ARBA" id="ARBA00023163"/>
    </source>
</evidence>
<evidence type="ECO:0000256" key="8">
    <source>
        <dbReference type="ARBA" id="ARBA00023242"/>
    </source>
</evidence>
<dbReference type="GO" id="GO:0003712">
    <property type="term" value="F:transcription coregulator activity"/>
    <property type="evidence" value="ECO:0007669"/>
    <property type="project" value="TreeGrafter"/>
</dbReference>
<dbReference type="Proteomes" id="UP000827889">
    <property type="component" value="Chromosome 1"/>
</dbReference>
<dbReference type="KEGG" id="rarg:115738860"/>
<keyword evidence="6" id="KW-0010">Activator</keyword>
<dbReference type="InterPro" id="IPR005559">
    <property type="entry name" value="CG-1_dom"/>
</dbReference>
<protein>
    <submittedName>
        <fullName evidence="14">Calmodulin-binding transcription activator 3 isoform X1</fullName>
    </submittedName>
</protein>
<keyword evidence="13" id="KW-1185">Reference proteome</keyword>
<dbReference type="RefSeq" id="XP_030527484.2">
    <property type="nucleotide sequence ID" value="XM_030671624.2"/>
</dbReference>
<dbReference type="PROSITE" id="PS51437">
    <property type="entry name" value="CG_1"/>
    <property type="match status" value="1"/>
</dbReference>
<dbReference type="Pfam" id="PF00612">
    <property type="entry name" value="IQ"/>
    <property type="match status" value="2"/>
</dbReference>
<keyword evidence="5 9" id="KW-0040">ANK repeat</keyword>
<sequence>MADARRYVLGNPLDIQQILLDAQHRWLRPAEICEILQNYKNFQIAPEPANMPPSGSLFLFDRKVLRYFRKDGHNWRKKKDGKTVKEAHERLKAGSVDVLHCYYAHGEHNENFQRRTYWMLEEELSHIVLVHYLEVKGNRMNIHRIKDTEEMISLSRETEASYEINSSLSSNSHQNNYQVPSQTMDSSSPQASEYGDAESAYSNQANSGIHSIVDFQEAGMQNIDTGHSHPYYPASNLTDDYQGNLSVNPGMDFLSFSPADTTRECDVAGLALEPQKHLDFPSWEQALESRSSGAQSNIIQPSVSSAQPVTPEIMPKHGHDILGQLFTDGISSKQEIGIRSQDQEELQVHITNKIAESVSTENGHYTNSFLDGNVALEGKAGCPSTGKQPFANILAEEGLKKIDSFNRWMSKQLGDVNELLGQSTTGAYWSAVVSDGVDSSDSQQHENDFMLTPSLSQEQLFSIVDFSPSWTYAGLEIKVLITGRFLRSQQEAELFKWSCMFGEVEVPAEVIADGVLCCHAPVHKAGRVPFYITCSNRVACSELREFEFRVNNSHGMISADTKDCSVNEGVDETLYMRFAKLLCANSPRLNNSNIGENSQLRSKICSLLKDDDAHGDHVLESSSDEFSSERVREQLFEKLLKEKLCEWLIEKSAEGGKGASVLDEGGQGVLHFASALGYDWALQPTIIAGVNVNFRDANGWTALHWAASLGREWTVASLISLGASPGALTDPTPTYTTGRTPADLASANGHKGIAGYLAESALSAHLSLLNLDTTGGDASHGSGGKAVQTISERSPTPIREGDLPSGLSLKDSLAAVCNASQAAARIHQVFRMQSFQRKQLKEYGDDRHGISDEHALSLVATKVYKPGQVDEPLHAAAIRIQNKFRGWKGRKDFLITRQRIVKIQAHFRGHQVRKSKNILWSVGIVEKVILRWRRKGSGLRGFKREALTEASSMQDAPSDEDEYDLLKEGRKQTEERLQKALARVKSMVQYPEARDQYSRLLNVVSEIQEAQVEHENTRNRNGEATDFYDDLIDLEELLDDDTLEPMAP</sequence>
<dbReference type="PROSITE" id="PS50088">
    <property type="entry name" value="ANK_REPEAT"/>
    <property type="match status" value="1"/>
</dbReference>
<feature type="region of interest" description="Disordered" evidence="11">
    <location>
        <begin position="163"/>
        <end position="201"/>
    </location>
</feature>
<gene>
    <name evidence="14" type="primary">LOC115738860</name>
</gene>
<evidence type="ECO:0000259" key="12">
    <source>
        <dbReference type="PROSITE" id="PS51437"/>
    </source>
</evidence>
<feature type="compositionally biased region" description="Low complexity" evidence="11">
    <location>
        <begin position="165"/>
        <end position="176"/>
    </location>
</feature>
<dbReference type="SUPFAM" id="SSF48403">
    <property type="entry name" value="Ankyrin repeat"/>
    <property type="match status" value="1"/>
</dbReference>
<dbReference type="GO" id="GO:0005516">
    <property type="term" value="F:calmodulin binding"/>
    <property type="evidence" value="ECO:0007669"/>
    <property type="project" value="UniProtKB-KW"/>
</dbReference>
<dbReference type="InterPro" id="IPR013783">
    <property type="entry name" value="Ig-like_fold"/>
</dbReference>
<dbReference type="SUPFAM" id="SSF52540">
    <property type="entry name" value="P-loop containing nucleoside triphosphate hydrolases"/>
    <property type="match status" value="1"/>
</dbReference>
<evidence type="ECO:0000256" key="6">
    <source>
        <dbReference type="ARBA" id="ARBA00023159"/>
    </source>
</evidence>
<dbReference type="PROSITE" id="PS50096">
    <property type="entry name" value="IQ"/>
    <property type="match status" value="2"/>
</dbReference>
<evidence type="ECO:0000256" key="10">
    <source>
        <dbReference type="SAM" id="Coils"/>
    </source>
</evidence>
<evidence type="ECO:0000256" key="1">
    <source>
        <dbReference type="ARBA" id="ARBA00004123"/>
    </source>
</evidence>
<keyword evidence="4" id="KW-0346">Stress response</keyword>
<dbReference type="GO" id="GO:0003690">
    <property type="term" value="F:double-stranded DNA binding"/>
    <property type="evidence" value="ECO:0007669"/>
    <property type="project" value="TreeGrafter"/>
</dbReference>
<dbReference type="GO" id="GO:0009409">
    <property type="term" value="P:response to cold"/>
    <property type="evidence" value="ECO:0007669"/>
    <property type="project" value="UniProtKB-ARBA"/>
</dbReference>
<accession>A0A8B8NYY2</accession>
<dbReference type="Gene3D" id="1.20.5.190">
    <property type="match status" value="1"/>
</dbReference>
<name>A0A8B8NYY2_9MYRT</name>
<evidence type="ECO:0000313" key="13">
    <source>
        <dbReference type="Proteomes" id="UP000827889"/>
    </source>
</evidence>
<dbReference type="PROSITE" id="PS50297">
    <property type="entry name" value="ANK_REP_REGION"/>
    <property type="match status" value="1"/>
</dbReference>
<comment type="similarity">
    <text evidence="2">Belongs to the CAMTA family.</text>
</comment>
<dbReference type="Gene3D" id="1.25.40.20">
    <property type="entry name" value="Ankyrin repeat-containing domain"/>
    <property type="match status" value="1"/>
</dbReference>
<dbReference type="Pfam" id="PF03859">
    <property type="entry name" value="CG-1"/>
    <property type="match status" value="1"/>
</dbReference>
<keyword evidence="10" id="KW-0175">Coiled coil</keyword>
<dbReference type="SMART" id="SM01076">
    <property type="entry name" value="CG-1"/>
    <property type="match status" value="1"/>
</dbReference>
<dbReference type="InterPro" id="IPR000048">
    <property type="entry name" value="IQ_motif_EF-hand-BS"/>
</dbReference>
<feature type="compositionally biased region" description="Polar residues" evidence="11">
    <location>
        <begin position="177"/>
        <end position="191"/>
    </location>
</feature>
<dbReference type="InterPro" id="IPR036770">
    <property type="entry name" value="Ankyrin_rpt-contain_sf"/>
</dbReference>
<dbReference type="InterPro" id="IPR002110">
    <property type="entry name" value="Ankyrin_rpt"/>
</dbReference>
<dbReference type="SMART" id="SM00015">
    <property type="entry name" value="IQ"/>
    <property type="match status" value="2"/>
</dbReference>
<dbReference type="Pfam" id="PF12796">
    <property type="entry name" value="Ank_2"/>
    <property type="match status" value="1"/>
</dbReference>
<dbReference type="SMART" id="SM00248">
    <property type="entry name" value="ANK"/>
    <property type="match status" value="2"/>
</dbReference>
<dbReference type="GeneID" id="115738860"/>
<keyword evidence="3" id="KW-0112">Calmodulin-binding</keyword>
<dbReference type="GO" id="GO:0005634">
    <property type="term" value="C:nucleus"/>
    <property type="evidence" value="ECO:0007669"/>
    <property type="project" value="UniProtKB-SubCell"/>
</dbReference>
<reference evidence="13" key="1">
    <citation type="submission" date="2025-05" db="UniProtKB">
        <authorList>
            <consortium name="RefSeq"/>
        </authorList>
    </citation>
    <scope>NUCLEOTIDE SEQUENCE [LARGE SCALE GENOMIC DNA]</scope>
</reference>